<gene>
    <name evidence="1" type="ORF">KEU06_25340</name>
</gene>
<dbReference type="AlphaFoldDB" id="A0A942IBT8"/>
<keyword evidence="2" id="KW-1185">Reference proteome</keyword>
<protein>
    <submittedName>
        <fullName evidence="1">Plasmid partitioning protein RepA</fullName>
    </submittedName>
</protein>
<comment type="caution">
    <text evidence="1">The sequence shown here is derived from an EMBL/GenBank/DDBJ whole genome shotgun (WGS) entry which is preliminary data.</text>
</comment>
<dbReference type="EMBL" id="JAGWCR010000017">
    <property type="protein sequence ID" value="MBS3651936.1"/>
    <property type="molecule type" value="Genomic_DNA"/>
</dbReference>
<proteinExistence type="predicted"/>
<dbReference type="Proteomes" id="UP000680348">
    <property type="component" value="Unassembled WGS sequence"/>
</dbReference>
<reference evidence="1" key="1">
    <citation type="submission" date="2021-04" db="EMBL/GenBank/DDBJ databases">
        <title>Pseudaminobacter soli sp. nov., isolated from paddy soil contaminated by heavy metals.</title>
        <authorList>
            <person name="Zhang K."/>
        </authorList>
    </citation>
    <scope>NUCLEOTIDE SEQUENCE</scope>
    <source>
        <strain evidence="1">19-2017</strain>
    </source>
</reference>
<feature type="non-terminal residue" evidence="1">
    <location>
        <position position="118"/>
    </location>
</feature>
<sequence>MNVAASIKDEISEVDLLITQQANELSAMLHEHRLEMFPPNAQKTLRLFQLSEAAQYLGVTSGYLKNLSLEGKGPQPMVTPSGRRSYTAEQLLEMRHFLDKNSRSAAKYVPHRRNAEHL</sequence>
<evidence type="ECO:0000313" key="2">
    <source>
        <dbReference type="Proteomes" id="UP000680348"/>
    </source>
</evidence>
<evidence type="ECO:0000313" key="1">
    <source>
        <dbReference type="EMBL" id="MBS3651936.1"/>
    </source>
</evidence>
<accession>A0A942IBT8</accession>
<organism evidence="1 2">
    <name type="scientific">Pseudaminobacter soli</name>
    <name type="common">ex Zhang et al. 2022</name>
    <dbReference type="NCBI Taxonomy" id="2831468"/>
    <lineage>
        <taxon>Bacteria</taxon>
        <taxon>Pseudomonadati</taxon>
        <taxon>Pseudomonadota</taxon>
        <taxon>Alphaproteobacteria</taxon>
        <taxon>Hyphomicrobiales</taxon>
        <taxon>Phyllobacteriaceae</taxon>
        <taxon>Pseudaminobacter</taxon>
    </lineage>
</organism>
<name>A0A942IBT8_9HYPH</name>